<keyword evidence="2" id="KW-0862">Zinc</keyword>
<comment type="caution">
    <text evidence="3">The sequence shown here is derived from an EMBL/GenBank/DDBJ whole genome shotgun (WGS) entry which is preliminary data.</text>
</comment>
<dbReference type="GO" id="GO:0008270">
    <property type="term" value="F:zinc ion binding"/>
    <property type="evidence" value="ECO:0007669"/>
    <property type="project" value="UniProtKB-UniRule"/>
</dbReference>
<dbReference type="InterPro" id="IPR036874">
    <property type="entry name" value="Carbonic_anhydrase_sf"/>
</dbReference>
<keyword evidence="4" id="KW-1185">Reference proteome</keyword>
<dbReference type="GO" id="GO:0004089">
    <property type="term" value="F:carbonate dehydratase activity"/>
    <property type="evidence" value="ECO:0007669"/>
    <property type="project" value="UniProtKB-UniRule"/>
</dbReference>
<sequence>MVRVPAYPIWICEGLKRANMTRPDVREVKPVDYGEHVQQLNEGRGWDGHRCVTMILAVYAVCVWRKENFVYATVHLWNVHCGGVQYCYDQAASLPTPTPNPLPPLPDPVLNTWLSGLYTLAVRLLNNPSNSTSAPQDADAAMELITVENVRMQVESTSELDVVQKAWNEGKDLRIVGWLHQLENGRLKDLGICAGPDGDVGCSL</sequence>
<keyword evidence="2" id="KW-0456">Lyase</keyword>
<evidence type="ECO:0000313" key="4">
    <source>
        <dbReference type="Proteomes" id="UP000308730"/>
    </source>
</evidence>
<dbReference type="Pfam" id="PF00484">
    <property type="entry name" value="Pro_CA"/>
    <property type="match status" value="1"/>
</dbReference>
<dbReference type="AlphaFoldDB" id="A0A4S4LUW3"/>
<reference evidence="3 4" key="1">
    <citation type="submission" date="2019-02" db="EMBL/GenBank/DDBJ databases">
        <title>Genome sequencing of the rare red list fungi Antrodiella citrinella (Flaviporus citrinellus).</title>
        <authorList>
            <person name="Buettner E."/>
            <person name="Kellner H."/>
        </authorList>
    </citation>
    <scope>NUCLEOTIDE SEQUENCE [LARGE SCALE GENOMIC DNA]</scope>
    <source>
        <strain evidence="3 4">DSM 108506</strain>
    </source>
</reference>
<evidence type="ECO:0000256" key="2">
    <source>
        <dbReference type="RuleBase" id="RU003956"/>
    </source>
</evidence>
<name>A0A4S4LUW3_9APHY</name>
<dbReference type="OrthoDB" id="10248475at2759"/>
<dbReference type="Proteomes" id="UP000308730">
    <property type="component" value="Unassembled WGS sequence"/>
</dbReference>
<proteinExistence type="inferred from homology"/>
<comment type="function">
    <text evidence="2">Reversible hydration of carbon dioxide.</text>
</comment>
<organism evidence="3 4">
    <name type="scientific">Antrodiella citrinella</name>
    <dbReference type="NCBI Taxonomy" id="2447956"/>
    <lineage>
        <taxon>Eukaryota</taxon>
        <taxon>Fungi</taxon>
        <taxon>Dikarya</taxon>
        <taxon>Basidiomycota</taxon>
        <taxon>Agaricomycotina</taxon>
        <taxon>Agaricomycetes</taxon>
        <taxon>Polyporales</taxon>
        <taxon>Steccherinaceae</taxon>
        <taxon>Antrodiella</taxon>
    </lineage>
</organism>
<dbReference type="EMBL" id="SGPM01000747">
    <property type="protein sequence ID" value="THH16279.1"/>
    <property type="molecule type" value="Genomic_DNA"/>
</dbReference>
<dbReference type="Gene3D" id="3.40.1050.10">
    <property type="entry name" value="Carbonic anhydrase"/>
    <property type="match status" value="1"/>
</dbReference>
<dbReference type="SUPFAM" id="SSF53056">
    <property type="entry name" value="beta-carbonic anhydrase, cab"/>
    <property type="match status" value="1"/>
</dbReference>
<gene>
    <name evidence="3" type="ORF">EUX98_g9328</name>
</gene>
<dbReference type="EC" id="4.2.1.1" evidence="2"/>
<dbReference type="InterPro" id="IPR001765">
    <property type="entry name" value="Carbonic_anhydrase"/>
</dbReference>
<comment type="similarity">
    <text evidence="1 2">Belongs to the beta-class carbonic anhydrase family.</text>
</comment>
<accession>A0A4S4LUW3</accession>
<comment type="catalytic activity">
    <reaction evidence="2">
        <text>hydrogencarbonate + H(+) = CO2 + H2O</text>
        <dbReference type="Rhea" id="RHEA:10748"/>
        <dbReference type="ChEBI" id="CHEBI:15377"/>
        <dbReference type="ChEBI" id="CHEBI:15378"/>
        <dbReference type="ChEBI" id="CHEBI:16526"/>
        <dbReference type="ChEBI" id="CHEBI:17544"/>
        <dbReference type="EC" id="4.2.1.1"/>
    </reaction>
</comment>
<evidence type="ECO:0000313" key="3">
    <source>
        <dbReference type="EMBL" id="THH16279.1"/>
    </source>
</evidence>
<protein>
    <recommendedName>
        <fullName evidence="2">Carbonic anhydrase</fullName>
        <ecNumber evidence="2">4.2.1.1</ecNumber>
    </recommendedName>
    <alternativeName>
        <fullName evidence="2">Carbonate dehydratase</fullName>
    </alternativeName>
</protein>
<evidence type="ECO:0000256" key="1">
    <source>
        <dbReference type="ARBA" id="ARBA00006217"/>
    </source>
</evidence>